<organism evidence="1 2">
    <name type="scientific">Agromyces aureus</name>
    <dbReference type="NCBI Taxonomy" id="453304"/>
    <lineage>
        <taxon>Bacteria</taxon>
        <taxon>Bacillati</taxon>
        <taxon>Actinomycetota</taxon>
        <taxon>Actinomycetes</taxon>
        <taxon>Micrococcales</taxon>
        <taxon>Microbacteriaceae</taxon>
        <taxon>Agromyces</taxon>
    </lineage>
</organism>
<dbReference type="Proteomes" id="UP000078437">
    <property type="component" value="Chromosome"/>
</dbReference>
<protein>
    <recommendedName>
        <fullName evidence="3">ATP-binding protein</fullName>
    </recommendedName>
</protein>
<sequence length="190" mass="20298">MPGEQPLDRQFGELSITQLVVMAGLPGAGKSTIAEIVGARLGATVVSVDPIESAILRAGIDADEPTGLAAYLVAEEIAEKELSSGRTVIVDAVNAGEAARLQWRDLAVRTDVRLRVVEVVCSDEELHRSRLAKRERNLPHLEETTWRAVEQSLEGYAAWTGPSSALPRVTIDSIESLGANVDATLAFLAS</sequence>
<proteinExistence type="predicted"/>
<dbReference type="PANTHER" id="PTHR37807">
    <property type="entry name" value="OS07G0160300 PROTEIN"/>
    <property type="match status" value="1"/>
</dbReference>
<reference evidence="2" key="2">
    <citation type="submission" date="2016-01" db="EMBL/GenBank/DDBJ databases">
        <title>Complete genome sequence of Agromyces aureus AR33T and comparison with related organisms.</title>
        <authorList>
            <person name="Corretto E."/>
            <person name="Antonielli L."/>
            <person name="Sessitsch A."/>
            <person name="Brader G."/>
        </authorList>
    </citation>
    <scope>NUCLEOTIDE SEQUENCE [LARGE SCALE GENOMIC DNA]</scope>
    <source>
        <strain evidence="2">AR33</strain>
    </source>
</reference>
<dbReference type="AlphaFoldDB" id="A0A191WH01"/>
<keyword evidence="2" id="KW-1185">Reference proteome</keyword>
<dbReference type="Gene3D" id="3.40.50.300">
    <property type="entry name" value="P-loop containing nucleotide triphosphate hydrolases"/>
    <property type="match status" value="1"/>
</dbReference>
<reference evidence="1 2" key="1">
    <citation type="journal article" date="2016" name="Int. J. Syst. Evol. Microbiol.">
        <title>Agromyces aureus sp. nov., isolated from the rhizosphere of Salix caprea L. grown in a heavy-metal-contaminated soil.</title>
        <authorList>
            <person name="Corretto E."/>
            <person name="Antonielli L."/>
            <person name="Sessitsch A."/>
            <person name="Compant S."/>
            <person name="Gorfer M."/>
            <person name="Kuffner M."/>
            <person name="Brader G."/>
        </authorList>
    </citation>
    <scope>NUCLEOTIDE SEQUENCE [LARGE SCALE GENOMIC DNA]</scope>
    <source>
        <strain evidence="1 2">AR33</strain>
    </source>
</reference>
<name>A0A191WH01_9MICO</name>
<dbReference type="EMBL" id="CP013979">
    <property type="protein sequence ID" value="ANJ27575.1"/>
    <property type="molecule type" value="Genomic_DNA"/>
</dbReference>
<dbReference type="PANTHER" id="PTHR37807:SF3">
    <property type="entry name" value="OS07G0160300 PROTEIN"/>
    <property type="match status" value="1"/>
</dbReference>
<evidence type="ECO:0000313" key="2">
    <source>
        <dbReference type="Proteomes" id="UP000078437"/>
    </source>
</evidence>
<dbReference type="STRING" id="453304.ATC03_13505"/>
<dbReference type="InterPro" id="IPR027417">
    <property type="entry name" value="P-loop_NTPase"/>
</dbReference>
<dbReference type="RefSeq" id="WP_067878061.1">
    <property type="nucleotide sequence ID" value="NZ_CP013979.1"/>
</dbReference>
<evidence type="ECO:0000313" key="1">
    <source>
        <dbReference type="EMBL" id="ANJ27575.1"/>
    </source>
</evidence>
<gene>
    <name evidence="1" type="ORF">ATC03_13505</name>
</gene>
<dbReference type="OrthoDB" id="3819922at2"/>
<dbReference type="SUPFAM" id="SSF52540">
    <property type="entry name" value="P-loop containing nucleoside triphosphate hydrolases"/>
    <property type="match status" value="1"/>
</dbReference>
<evidence type="ECO:0008006" key="3">
    <source>
        <dbReference type="Google" id="ProtNLM"/>
    </source>
</evidence>
<accession>A0A191WH01</accession>
<dbReference type="KEGG" id="agy:ATC03_13505"/>
<dbReference type="Pfam" id="PF13671">
    <property type="entry name" value="AAA_33"/>
    <property type="match status" value="1"/>
</dbReference>